<dbReference type="Gene3D" id="2.60.120.10">
    <property type="entry name" value="Jelly Rolls"/>
    <property type="match status" value="1"/>
</dbReference>
<dbReference type="InterPro" id="IPR013096">
    <property type="entry name" value="Cupin_2"/>
</dbReference>
<dbReference type="InterPro" id="IPR053146">
    <property type="entry name" value="QDO-like"/>
</dbReference>
<keyword evidence="3" id="KW-1185">Reference proteome</keyword>
<sequence length="152" mass="16288">MSALTAPSIVMPGAAKTHVAFGDQATFLLTGEQTGGRYTMFRYVVSPGGGPPLHRHDDEDEWFLVLEGSGEFYGDGKWTMVPEGGSVFMPRGSVHSFRNPGHSPLVLLIHTSPSGFETFFARCGEEFAKESGPDMDAILAIAAEHGIAFEGP</sequence>
<feature type="domain" description="Cupin type-2" evidence="1">
    <location>
        <begin position="43"/>
        <end position="108"/>
    </location>
</feature>
<evidence type="ECO:0000259" key="1">
    <source>
        <dbReference type="Pfam" id="PF07883"/>
    </source>
</evidence>
<reference evidence="2" key="1">
    <citation type="submission" date="2022-10" db="EMBL/GenBank/DDBJ databases">
        <title>Luteolibacter sp. GHJ8, whole genome shotgun sequencing project.</title>
        <authorList>
            <person name="Zhao G."/>
            <person name="Shen L."/>
        </authorList>
    </citation>
    <scope>NUCLEOTIDE SEQUENCE</scope>
    <source>
        <strain evidence="2">GHJ8</strain>
    </source>
</reference>
<dbReference type="PANTHER" id="PTHR36440">
    <property type="entry name" value="PUTATIVE (AFU_ORTHOLOGUE AFUA_8G07350)-RELATED"/>
    <property type="match status" value="1"/>
</dbReference>
<dbReference type="Proteomes" id="UP001165653">
    <property type="component" value="Unassembled WGS sequence"/>
</dbReference>
<dbReference type="GO" id="GO:0016829">
    <property type="term" value="F:lyase activity"/>
    <property type="evidence" value="ECO:0007669"/>
    <property type="project" value="UniProtKB-KW"/>
</dbReference>
<comment type="caution">
    <text evidence="2">The sequence shown here is derived from an EMBL/GenBank/DDBJ whole genome shotgun (WGS) entry which is preliminary data.</text>
</comment>
<keyword evidence="2" id="KW-0456">Lyase</keyword>
<gene>
    <name evidence="2" type="ORF">OJ996_11340</name>
</gene>
<organism evidence="2 3">
    <name type="scientific">Luteolibacter rhizosphaerae</name>
    <dbReference type="NCBI Taxonomy" id="2989719"/>
    <lineage>
        <taxon>Bacteria</taxon>
        <taxon>Pseudomonadati</taxon>
        <taxon>Verrucomicrobiota</taxon>
        <taxon>Verrucomicrobiia</taxon>
        <taxon>Verrucomicrobiales</taxon>
        <taxon>Verrucomicrobiaceae</taxon>
        <taxon>Luteolibacter</taxon>
    </lineage>
</organism>
<dbReference type="RefSeq" id="WP_264513682.1">
    <property type="nucleotide sequence ID" value="NZ_JAPDDR010000005.1"/>
</dbReference>
<dbReference type="InterPro" id="IPR014710">
    <property type="entry name" value="RmlC-like_jellyroll"/>
</dbReference>
<dbReference type="EMBL" id="JAPDDR010000005">
    <property type="protein sequence ID" value="MCW1914173.1"/>
    <property type="molecule type" value="Genomic_DNA"/>
</dbReference>
<evidence type="ECO:0000313" key="3">
    <source>
        <dbReference type="Proteomes" id="UP001165653"/>
    </source>
</evidence>
<accession>A0ABT3G2V1</accession>
<name>A0ABT3G2V1_9BACT</name>
<dbReference type="Pfam" id="PF07883">
    <property type="entry name" value="Cupin_2"/>
    <property type="match status" value="1"/>
</dbReference>
<proteinExistence type="predicted"/>
<protein>
    <submittedName>
        <fullName evidence="2">Dimethylsulfonioproprionate lyase family protein</fullName>
    </submittedName>
</protein>
<dbReference type="SUPFAM" id="SSF51182">
    <property type="entry name" value="RmlC-like cupins"/>
    <property type="match status" value="1"/>
</dbReference>
<evidence type="ECO:0000313" key="2">
    <source>
        <dbReference type="EMBL" id="MCW1914173.1"/>
    </source>
</evidence>
<dbReference type="InterPro" id="IPR011051">
    <property type="entry name" value="RmlC_Cupin_sf"/>
</dbReference>
<dbReference type="PANTHER" id="PTHR36440:SF1">
    <property type="entry name" value="PUTATIVE (AFU_ORTHOLOGUE AFUA_8G07350)-RELATED"/>
    <property type="match status" value="1"/>
</dbReference>